<organism evidence="1 2">
    <name type="scientific">Argiope bruennichi</name>
    <name type="common">Wasp spider</name>
    <name type="synonym">Aranea bruennichi</name>
    <dbReference type="NCBI Taxonomy" id="94029"/>
    <lineage>
        <taxon>Eukaryota</taxon>
        <taxon>Metazoa</taxon>
        <taxon>Ecdysozoa</taxon>
        <taxon>Arthropoda</taxon>
        <taxon>Chelicerata</taxon>
        <taxon>Arachnida</taxon>
        <taxon>Araneae</taxon>
        <taxon>Araneomorphae</taxon>
        <taxon>Entelegynae</taxon>
        <taxon>Araneoidea</taxon>
        <taxon>Araneidae</taxon>
        <taxon>Argiope</taxon>
    </lineage>
</organism>
<keyword evidence="2" id="KW-1185">Reference proteome</keyword>
<gene>
    <name evidence="1" type="ORF">HNY73_007334</name>
</gene>
<dbReference type="EMBL" id="JABXBU010000012">
    <property type="protein sequence ID" value="KAF8789394.1"/>
    <property type="molecule type" value="Genomic_DNA"/>
</dbReference>
<protein>
    <submittedName>
        <fullName evidence="1">Uncharacterized protein</fullName>
    </submittedName>
</protein>
<reference evidence="1" key="2">
    <citation type="submission" date="2020-06" db="EMBL/GenBank/DDBJ databases">
        <authorList>
            <person name="Sheffer M."/>
        </authorList>
    </citation>
    <scope>NUCLEOTIDE SEQUENCE</scope>
</reference>
<reference evidence="1" key="1">
    <citation type="journal article" date="2020" name="bioRxiv">
        <title>Chromosome-level reference genome of the European wasp spider Argiope bruennichi: a resource for studies on range expansion and evolutionary adaptation.</title>
        <authorList>
            <person name="Sheffer M.M."/>
            <person name="Hoppe A."/>
            <person name="Krehenwinkel H."/>
            <person name="Uhl G."/>
            <person name="Kuss A.W."/>
            <person name="Jensen L."/>
            <person name="Jensen C."/>
            <person name="Gillespie R.G."/>
            <person name="Hoff K.J."/>
            <person name="Prost S."/>
        </authorList>
    </citation>
    <scope>NUCLEOTIDE SEQUENCE</scope>
</reference>
<dbReference type="AlphaFoldDB" id="A0A8T0FDM4"/>
<evidence type="ECO:0000313" key="2">
    <source>
        <dbReference type="Proteomes" id="UP000807504"/>
    </source>
</evidence>
<comment type="caution">
    <text evidence="1">The sequence shown here is derived from an EMBL/GenBank/DDBJ whole genome shotgun (WGS) entry which is preliminary data.</text>
</comment>
<dbReference type="Proteomes" id="UP000807504">
    <property type="component" value="Unassembled WGS sequence"/>
</dbReference>
<sequence>MPVDERYNAPDRERQEKNFFPLAHPYTFKVRLASRIQISGGIRGLWKNPRPTRNLTGCCYRVDKRKRKNKVTFQQVKDGVTKLSKNTFPDSSGAVTTTRVDGKSDTQVVPQRQMPIVMQIGRPFGVVPHVYPPELFKRFRARVLKTFRDPAPRVLLTFRIPNQSPTTVRDDITKGWGG</sequence>
<proteinExistence type="predicted"/>
<accession>A0A8T0FDM4</accession>
<evidence type="ECO:0000313" key="1">
    <source>
        <dbReference type="EMBL" id="KAF8789394.1"/>
    </source>
</evidence>
<name>A0A8T0FDM4_ARGBR</name>